<feature type="region of interest" description="Disordered" evidence="1">
    <location>
        <begin position="315"/>
        <end position="397"/>
    </location>
</feature>
<evidence type="ECO:0000313" key="2">
    <source>
        <dbReference type="EMBL" id="MFC3997848.1"/>
    </source>
</evidence>
<feature type="compositionally biased region" description="Basic and acidic residues" evidence="1">
    <location>
        <begin position="320"/>
        <end position="339"/>
    </location>
</feature>
<dbReference type="RefSeq" id="WP_378535178.1">
    <property type="nucleotide sequence ID" value="NZ_JBHSBH010000012.1"/>
</dbReference>
<keyword evidence="2" id="KW-0808">Transferase</keyword>
<organism evidence="2 3">
    <name type="scientific">Nocardiopsis sediminis</name>
    <dbReference type="NCBI Taxonomy" id="1778267"/>
    <lineage>
        <taxon>Bacteria</taxon>
        <taxon>Bacillati</taxon>
        <taxon>Actinomycetota</taxon>
        <taxon>Actinomycetes</taxon>
        <taxon>Streptosporangiales</taxon>
        <taxon>Nocardiopsidaceae</taxon>
        <taxon>Nocardiopsis</taxon>
    </lineage>
</organism>
<dbReference type="InterPro" id="IPR014942">
    <property type="entry name" value="AbiEii"/>
</dbReference>
<dbReference type="GO" id="GO:0016740">
    <property type="term" value="F:transferase activity"/>
    <property type="evidence" value="ECO:0007669"/>
    <property type="project" value="UniProtKB-KW"/>
</dbReference>
<dbReference type="Pfam" id="PF08843">
    <property type="entry name" value="AbiEii"/>
    <property type="match status" value="1"/>
</dbReference>
<reference evidence="3" key="1">
    <citation type="journal article" date="2019" name="Int. J. Syst. Evol. Microbiol.">
        <title>The Global Catalogue of Microorganisms (GCM) 10K type strain sequencing project: providing services to taxonomists for standard genome sequencing and annotation.</title>
        <authorList>
            <consortium name="The Broad Institute Genomics Platform"/>
            <consortium name="The Broad Institute Genome Sequencing Center for Infectious Disease"/>
            <person name="Wu L."/>
            <person name="Ma J."/>
        </authorList>
    </citation>
    <scope>NUCLEOTIDE SEQUENCE [LARGE SCALE GENOMIC DNA]</scope>
    <source>
        <strain evidence="3">TBRC 1826</strain>
    </source>
</reference>
<comment type="caution">
    <text evidence="2">The sequence shown here is derived from an EMBL/GenBank/DDBJ whole genome shotgun (WGS) entry which is preliminary data.</text>
</comment>
<accession>A0ABV8FSY8</accession>
<protein>
    <submittedName>
        <fullName evidence="2">Nucleotidyl transferase AbiEii/AbiGii toxin family protein</fullName>
    </submittedName>
</protein>
<sequence>MSDSPERPETFLGELVDRARKANGASPPQEGTGYSEETFWQALQDRAGEAAEENGTSPPEEVTEHVYNRLLARVFAAGPDTWMVDGGRSLAIRYPGFRLTTDLDVSTVAKGRLDLVVAAFIRAAERDAGDFVRFEVEAATQFSTPPGAQIDFAVTCGGRRVDGVSVDVVLSTPLAAEPDVRPLPRPLVSVGTEAADPGVRVRPLLNQMANKIGGLFIHWDGLPPSRAKDLVDILLMAAKEDFPGRRLHEVTREEFALIRARGNELHVPPRFEVPDESWERRYAKAVSRAPGCPQRTLDAAMPVARAFLDPLLLPDPPDADWDHERGRWVRPTEGERRSEVPTVERTSGTGMVAMDTPAQRGPVRRTAPASDEAHGNPLLRSPRRSPGQEGRPRPSLG</sequence>
<proteinExistence type="predicted"/>
<dbReference type="EMBL" id="JBHSBH010000012">
    <property type="protein sequence ID" value="MFC3997848.1"/>
    <property type="molecule type" value="Genomic_DNA"/>
</dbReference>
<gene>
    <name evidence="2" type="ORF">ACFOVU_18075</name>
</gene>
<feature type="region of interest" description="Disordered" evidence="1">
    <location>
        <begin position="1"/>
        <end position="61"/>
    </location>
</feature>
<keyword evidence="3" id="KW-1185">Reference proteome</keyword>
<evidence type="ECO:0000313" key="3">
    <source>
        <dbReference type="Proteomes" id="UP001595847"/>
    </source>
</evidence>
<dbReference type="Proteomes" id="UP001595847">
    <property type="component" value="Unassembled WGS sequence"/>
</dbReference>
<feature type="compositionally biased region" description="Basic and acidic residues" evidence="1">
    <location>
        <begin position="1"/>
        <end position="20"/>
    </location>
</feature>
<name>A0ABV8FSY8_9ACTN</name>
<evidence type="ECO:0000256" key="1">
    <source>
        <dbReference type="SAM" id="MobiDB-lite"/>
    </source>
</evidence>